<dbReference type="OrthoDB" id="5504594at2"/>
<gene>
    <name evidence="2" type="ordered locus">COCOR_04042</name>
</gene>
<dbReference type="RefSeq" id="WP_014396853.1">
    <property type="nucleotide sequence ID" value="NC_017030.1"/>
</dbReference>
<evidence type="ECO:0000256" key="1">
    <source>
        <dbReference type="SAM" id="Coils"/>
    </source>
</evidence>
<accession>H8MVR1</accession>
<keyword evidence="3" id="KW-1185">Reference proteome</keyword>
<dbReference type="InParanoid" id="H8MVR1"/>
<dbReference type="Proteomes" id="UP000007587">
    <property type="component" value="Chromosome"/>
</dbReference>
<organism evidence="2 3">
    <name type="scientific">Corallococcus coralloides (strain ATCC 25202 / DSM 2259 / NBRC 100086 / M2)</name>
    <name type="common">Myxococcus coralloides</name>
    <dbReference type="NCBI Taxonomy" id="1144275"/>
    <lineage>
        <taxon>Bacteria</taxon>
        <taxon>Pseudomonadati</taxon>
        <taxon>Myxococcota</taxon>
        <taxon>Myxococcia</taxon>
        <taxon>Myxococcales</taxon>
        <taxon>Cystobacterineae</taxon>
        <taxon>Myxococcaceae</taxon>
        <taxon>Corallococcus</taxon>
    </lineage>
</organism>
<evidence type="ECO:0000313" key="3">
    <source>
        <dbReference type="Proteomes" id="UP000007587"/>
    </source>
</evidence>
<name>H8MVR1_CORCM</name>
<protein>
    <submittedName>
        <fullName evidence="2">Uncharacterized protein</fullName>
    </submittedName>
</protein>
<evidence type="ECO:0000313" key="2">
    <source>
        <dbReference type="EMBL" id="AFE05591.1"/>
    </source>
</evidence>
<feature type="coiled-coil region" evidence="1">
    <location>
        <begin position="67"/>
        <end position="94"/>
    </location>
</feature>
<proteinExistence type="predicted"/>
<dbReference type="HOGENOM" id="CLU_1154901_0_0_7"/>
<dbReference type="AlphaFoldDB" id="H8MVR1"/>
<dbReference type="EMBL" id="CP003389">
    <property type="protein sequence ID" value="AFE05591.1"/>
    <property type="molecule type" value="Genomic_DNA"/>
</dbReference>
<reference evidence="2 3" key="1">
    <citation type="journal article" date="2012" name="J. Bacteriol.">
        <title>Complete Genome Sequence of the Fruiting Myxobacterium Corallococcus coralloides DSM 2259.</title>
        <authorList>
            <person name="Huntley S."/>
            <person name="Zhang Y."/>
            <person name="Treuner-Lange A."/>
            <person name="Kneip S."/>
            <person name="Sensen C.W."/>
            <person name="Sogaard-Andersen L."/>
        </authorList>
    </citation>
    <scope>NUCLEOTIDE SEQUENCE [LARGE SCALE GENOMIC DNA]</scope>
    <source>
        <strain evidence="3">ATCC 25202 / DSM 2259 / NBRC 100086 / M2</strain>
    </source>
</reference>
<reference evidence="3" key="2">
    <citation type="submission" date="2012-03" db="EMBL/GenBank/DDBJ databases">
        <title>Genome sequence of the fruiting myxobacterium Corallococcus coralloides DSM 2259.</title>
        <authorList>
            <person name="Huntley S."/>
            <person name="Zhang Y."/>
            <person name="Treuner-Lange A."/>
            <person name="Sensen C.W."/>
            <person name="Sogaard-Andersen L."/>
        </authorList>
    </citation>
    <scope>NUCLEOTIDE SEQUENCE [LARGE SCALE GENOMIC DNA]</scope>
    <source>
        <strain evidence="3">ATCC 25202 / DSM 2259 / NBRC 100086 / M2</strain>
    </source>
</reference>
<sequence length="240" mass="26357">MNVGTGAGIGLGQLERDQREVKRLHDAFLEALDRHDGTGSPLPEWEDVPPRERQAWRAVDVLVRLRVERAETQLDLVRSERDALVEQVKSLRSQVRFLEVLRTQDDLETTRAKTELEALRGARQRQATPPPSVPPLVEATHDSTPIGEEAQLITVKVTAVAPDEEGGGLYLAVERGLREVHQGVTVRIKGTEATAEVASVEPTASLPIFISFHSPDFAPKEGDVLELLPKPGDELPALIA</sequence>
<keyword evidence="1" id="KW-0175">Coiled coil</keyword>
<dbReference type="STRING" id="1144275.COCOR_04042"/>
<dbReference type="KEGG" id="ccx:COCOR_04042"/>